<comment type="caution">
    <text evidence="5">The sequence shown here is derived from an EMBL/GenBank/DDBJ whole genome shotgun (WGS) entry which is preliminary data.</text>
</comment>
<protein>
    <recommendedName>
        <fullName evidence="7">4'-phosphopantetheinyl transferase superfamily protein</fullName>
    </recommendedName>
</protein>
<feature type="domain" description="4'-phosphopantetheinyl transferase N-terminal" evidence="4">
    <location>
        <begin position="69"/>
        <end position="147"/>
    </location>
</feature>
<name>A0ABP9WQP5_9GAMM</name>
<evidence type="ECO:0000313" key="6">
    <source>
        <dbReference type="Proteomes" id="UP001408594"/>
    </source>
</evidence>
<dbReference type="Proteomes" id="UP001408594">
    <property type="component" value="Unassembled WGS sequence"/>
</dbReference>
<evidence type="ECO:0000256" key="2">
    <source>
        <dbReference type="ARBA" id="ARBA00022679"/>
    </source>
</evidence>
<proteinExistence type="inferred from homology"/>
<dbReference type="PANTHER" id="PTHR12215">
    <property type="entry name" value="PHOSPHOPANTETHEINE TRANSFERASE"/>
    <property type="match status" value="1"/>
</dbReference>
<dbReference type="Pfam" id="PF01648">
    <property type="entry name" value="ACPS"/>
    <property type="match status" value="1"/>
</dbReference>
<dbReference type="PANTHER" id="PTHR12215:SF10">
    <property type="entry name" value="L-AMINOADIPATE-SEMIALDEHYDE DEHYDROGENASE-PHOSPHOPANTETHEINYL TRANSFERASE"/>
    <property type="match status" value="1"/>
</dbReference>
<dbReference type="Gene3D" id="3.90.470.20">
    <property type="entry name" value="4'-phosphopantetheinyl transferase domain"/>
    <property type="match status" value="2"/>
</dbReference>
<dbReference type="InterPro" id="IPR037143">
    <property type="entry name" value="4-PPantetheinyl_Trfase_dom_sf"/>
</dbReference>
<evidence type="ECO:0000256" key="1">
    <source>
        <dbReference type="ARBA" id="ARBA00010990"/>
    </source>
</evidence>
<evidence type="ECO:0008006" key="7">
    <source>
        <dbReference type="Google" id="ProtNLM"/>
    </source>
</evidence>
<accession>A0ABP9WQP5</accession>
<dbReference type="Pfam" id="PF22624">
    <property type="entry name" value="AASDHPPT_N"/>
    <property type="match status" value="1"/>
</dbReference>
<sequence length="293" mass="32295">MENPALSHPRGDLTDTQARHPLLTHAETDAGAGIGVDADHSSIADAKKSRPVRLFFYRLDCDADISLAEAEGCLSADERLRAEDFVCTRSRHRYVRGRGYLRRILARQLHLAPESLRLLTHGNGRPYLAGSTLSFNVSHSGDLAICALSQSLSVAVDLELHQQGLWPDFNSREQPAFDGDALLRMVFSKAERQLLLAASDRERRRLFFEFWTAKEALMKLTGRGLSLAPDSIELFCSGSRPRGFSRPQIQDLRLHKIDCGPLIGPAASCHLVTLPARMAGSAQTSLDIAEKLG</sequence>
<evidence type="ECO:0000313" key="5">
    <source>
        <dbReference type="EMBL" id="GAA5525529.1"/>
    </source>
</evidence>
<organism evidence="5 6">
    <name type="scientific">Microbulbifer aestuariivivens</name>
    <dbReference type="NCBI Taxonomy" id="1908308"/>
    <lineage>
        <taxon>Bacteria</taxon>
        <taxon>Pseudomonadati</taxon>
        <taxon>Pseudomonadota</taxon>
        <taxon>Gammaproteobacteria</taxon>
        <taxon>Cellvibrionales</taxon>
        <taxon>Microbulbiferaceae</taxon>
        <taxon>Microbulbifer</taxon>
    </lineage>
</organism>
<dbReference type="InterPro" id="IPR055066">
    <property type="entry name" value="AASDHPPT_N"/>
</dbReference>
<reference evidence="5 6" key="1">
    <citation type="submission" date="2024-02" db="EMBL/GenBank/DDBJ databases">
        <title>Microbulbifer aestuariivivens NBRC 112533.</title>
        <authorList>
            <person name="Ichikawa N."/>
            <person name="Katano-Makiyama Y."/>
            <person name="Hidaka K."/>
        </authorList>
    </citation>
    <scope>NUCLEOTIDE SEQUENCE [LARGE SCALE GENOMIC DNA]</scope>
    <source>
        <strain evidence="5 6">NBRC 112533</strain>
    </source>
</reference>
<feature type="domain" description="4'-phosphopantetheinyl transferase" evidence="3">
    <location>
        <begin position="175"/>
        <end position="236"/>
    </location>
</feature>
<evidence type="ECO:0000259" key="3">
    <source>
        <dbReference type="Pfam" id="PF01648"/>
    </source>
</evidence>
<dbReference type="EMBL" id="BAABRT010000016">
    <property type="protein sequence ID" value="GAA5525529.1"/>
    <property type="molecule type" value="Genomic_DNA"/>
</dbReference>
<dbReference type="InterPro" id="IPR050559">
    <property type="entry name" value="P-Pant_transferase_sf"/>
</dbReference>
<dbReference type="InterPro" id="IPR008278">
    <property type="entry name" value="4-PPantetheinyl_Trfase_dom"/>
</dbReference>
<keyword evidence="2" id="KW-0808">Transferase</keyword>
<dbReference type="SUPFAM" id="SSF56214">
    <property type="entry name" value="4'-phosphopantetheinyl transferase"/>
    <property type="match status" value="2"/>
</dbReference>
<comment type="similarity">
    <text evidence="1">Belongs to the P-Pant transferase superfamily. Gsp/Sfp/HetI/AcpT family.</text>
</comment>
<keyword evidence="6" id="KW-1185">Reference proteome</keyword>
<evidence type="ECO:0000259" key="4">
    <source>
        <dbReference type="Pfam" id="PF22624"/>
    </source>
</evidence>
<gene>
    <name evidence="5" type="ORF">Maes01_02099</name>
</gene>